<evidence type="ECO:0000313" key="4">
    <source>
        <dbReference type="Proteomes" id="UP000818603"/>
    </source>
</evidence>
<dbReference type="GO" id="GO:0004497">
    <property type="term" value="F:monooxygenase activity"/>
    <property type="evidence" value="ECO:0007669"/>
    <property type="project" value="InterPro"/>
</dbReference>
<protein>
    <submittedName>
        <fullName evidence="2">Tryptophan 7-halogenase</fullName>
    </submittedName>
    <submittedName>
        <fullName evidence="1">Tryptophan halogenase</fullName>
    </submittedName>
</protein>
<dbReference type="InterPro" id="IPR036188">
    <property type="entry name" value="FAD/NAD-bd_sf"/>
</dbReference>
<dbReference type="EMBL" id="VCJR02000002">
    <property type="protein sequence ID" value="NHK27945.1"/>
    <property type="molecule type" value="Genomic_DNA"/>
</dbReference>
<keyword evidence="4" id="KW-1185">Reference proteome</keyword>
<evidence type="ECO:0000313" key="3">
    <source>
        <dbReference type="Proteomes" id="UP000621856"/>
    </source>
</evidence>
<reference evidence="2 4" key="2">
    <citation type="submission" date="2020-02" db="EMBL/GenBank/DDBJ databases">
        <title>Genome sequence of Parvularcula flava strain NH6-79.</title>
        <authorList>
            <person name="Abdul Karim M.H."/>
            <person name="Lam M.Q."/>
            <person name="Chen S.J."/>
            <person name="Yahya A."/>
            <person name="Shahir S."/>
            <person name="Shamsir M.S."/>
            <person name="Chong C.S."/>
        </authorList>
    </citation>
    <scope>NUCLEOTIDE SEQUENCE [LARGE SCALE GENOMIC DNA]</scope>
    <source>
        <strain evidence="2 4">NH6-79</strain>
    </source>
</reference>
<gene>
    <name evidence="1" type="primary">prnA</name>
    <name evidence="2" type="ORF">FF098_008525</name>
    <name evidence="1" type="ORF">GCM10011355_17170</name>
</gene>
<dbReference type="RefSeq" id="WP_155139552.1">
    <property type="nucleotide sequence ID" value="NZ_BMGZ01000002.1"/>
</dbReference>
<organism evidence="1 3">
    <name type="scientific">Aquisalinus luteolus</name>
    <dbReference type="NCBI Taxonomy" id="1566827"/>
    <lineage>
        <taxon>Bacteria</taxon>
        <taxon>Pseudomonadati</taxon>
        <taxon>Pseudomonadota</taxon>
        <taxon>Alphaproteobacteria</taxon>
        <taxon>Parvularculales</taxon>
        <taxon>Parvularculaceae</taxon>
        <taxon>Aquisalinus</taxon>
    </lineage>
</organism>
<comment type="caution">
    <text evidence="1">The sequence shown here is derived from an EMBL/GenBank/DDBJ whole genome shotgun (WGS) entry which is preliminary data.</text>
</comment>
<sequence length="502" mass="55097">MSRPIETITVVGRDAALWLSALGLQRAYGKVGVKVHAIELPSLLQPNDVLSTLPTTYGLHGLLGIAENNVFRFAKASYVLGQRFAGWSGSRPPFMHPYDSTGTNFGHVDFVHFWQKAQRAGMNVPFENFSIGAVAAAQGRIADLRESATPFSKAAQGFNLDAFSYGQLLKAYALKSGIAHSQGILEKVDVAEGAVMSVTLADGTRHEGDLFVDATGPQASLISQLDEAGPDSWDHLYPCNRMMVMAGAPVSPAPSYSHIQAFRGGWVGMFPLQDRTAIVAVYSDDELSDEDMTQSVPVLSSVPVSGDAVVSSLNTGLRRNAWVGNCVALGEAAVMLEPLDAVSLHPLHTGLSLLVDHFPAAADAMPQARLFNRKFAGHMENIRDFQLAHYRLNQRYDEPLWDRAREMETPERLAYKLSTFKATGQVPLHDDEAFEKENWTSIMIGHNHLLDQYHPLVDGVPDAELMQRFQAMLKFIAEEVSEMTSLSAHMELYAPQKPRSSF</sequence>
<reference evidence="1" key="3">
    <citation type="submission" date="2020-09" db="EMBL/GenBank/DDBJ databases">
        <authorList>
            <person name="Sun Q."/>
            <person name="Zhou Y."/>
        </authorList>
    </citation>
    <scope>NUCLEOTIDE SEQUENCE</scope>
    <source>
        <strain evidence="1">CGMCC 1.14984</strain>
    </source>
</reference>
<dbReference type="EMBL" id="BMGZ01000002">
    <property type="protein sequence ID" value="GGH97005.1"/>
    <property type="molecule type" value="Genomic_DNA"/>
</dbReference>
<accession>A0A8J3ER17</accession>
<name>A0A8J3ER17_9PROT</name>
<reference evidence="1" key="1">
    <citation type="journal article" date="2014" name="Int. J. Syst. Evol. Microbiol.">
        <title>Complete genome sequence of Corynebacterium casei LMG S-19264T (=DSM 44701T), isolated from a smear-ripened cheese.</title>
        <authorList>
            <consortium name="US DOE Joint Genome Institute (JGI-PGF)"/>
            <person name="Walter F."/>
            <person name="Albersmeier A."/>
            <person name="Kalinowski J."/>
            <person name="Ruckert C."/>
        </authorList>
    </citation>
    <scope>NUCLEOTIDE SEQUENCE</scope>
    <source>
        <strain evidence="1">CGMCC 1.14984</strain>
    </source>
</reference>
<dbReference type="InterPro" id="IPR050816">
    <property type="entry name" value="Flavin-dep_Halogenase_NPB"/>
</dbReference>
<proteinExistence type="predicted"/>
<dbReference type="Gene3D" id="3.50.50.60">
    <property type="entry name" value="FAD/NAD(P)-binding domain"/>
    <property type="match status" value="1"/>
</dbReference>
<evidence type="ECO:0000313" key="2">
    <source>
        <dbReference type="EMBL" id="NHK27945.1"/>
    </source>
</evidence>
<dbReference type="AlphaFoldDB" id="A0A8J3ER17"/>
<evidence type="ECO:0000313" key="1">
    <source>
        <dbReference type="EMBL" id="GGH97005.1"/>
    </source>
</evidence>
<dbReference type="PANTHER" id="PTHR43747:SF4">
    <property type="entry name" value="FLAVIN-DEPENDENT TRYPTOPHAN HALOGENASE"/>
    <property type="match status" value="1"/>
</dbReference>
<dbReference type="Proteomes" id="UP000818603">
    <property type="component" value="Unassembled WGS sequence"/>
</dbReference>
<dbReference type="SUPFAM" id="SSF51905">
    <property type="entry name" value="FAD/NAD(P)-binding domain"/>
    <property type="match status" value="1"/>
</dbReference>
<dbReference type="Proteomes" id="UP000621856">
    <property type="component" value="Unassembled WGS sequence"/>
</dbReference>
<dbReference type="Pfam" id="PF04820">
    <property type="entry name" value="Trp_halogenase"/>
    <property type="match status" value="1"/>
</dbReference>
<dbReference type="PANTHER" id="PTHR43747">
    <property type="entry name" value="FAD-BINDING PROTEIN"/>
    <property type="match status" value="1"/>
</dbReference>
<dbReference type="InterPro" id="IPR006905">
    <property type="entry name" value="Flavin_halogenase"/>
</dbReference>